<protein>
    <submittedName>
        <fullName evidence="2">Multidrug resistance efflux transporter family protein</fullName>
    </submittedName>
</protein>
<dbReference type="InterPro" id="IPR032713">
    <property type="entry name" value="EmrE"/>
</dbReference>
<evidence type="ECO:0000313" key="3">
    <source>
        <dbReference type="Proteomes" id="UP000310541"/>
    </source>
</evidence>
<accession>A0A4U1MN64</accession>
<proteinExistence type="predicted"/>
<evidence type="ECO:0000256" key="1">
    <source>
        <dbReference type="SAM" id="Phobius"/>
    </source>
</evidence>
<feature type="transmembrane region" description="Helical" evidence="1">
    <location>
        <begin position="158"/>
        <end position="177"/>
    </location>
</feature>
<feature type="transmembrane region" description="Helical" evidence="1">
    <location>
        <begin position="289"/>
        <end position="309"/>
    </location>
</feature>
<dbReference type="Proteomes" id="UP000310541">
    <property type="component" value="Unassembled WGS sequence"/>
</dbReference>
<evidence type="ECO:0000313" key="2">
    <source>
        <dbReference type="EMBL" id="TKD72115.1"/>
    </source>
</evidence>
<feature type="transmembrane region" description="Helical" evidence="1">
    <location>
        <begin position="198"/>
        <end position="217"/>
    </location>
</feature>
<keyword evidence="1" id="KW-1133">Transmembrane helix</keyword>
<name>A0A4U1MN64_9BACL</name>
<organism evidence="2 3">
    <name type="scientific">Guptibacillus hwajinpoensis</name>
    <dbReference type="NCBI Taxonomy" id="208199"/>
    <lineage>
        <taxon>Bacteria</taxon>
        <taxon>Bacillati</taxon>
        <taxon>Bacillota</taxon>
        <taxon>Bacilli</taxon>
        <taxon>Bacillales</taxon>
        <taxon>Guptibacillaceae</taxon>
        <taxon>Guptibacillus</taxon>
    </lineage>
</organism>
<gene>
    <name evidence="2" type="ORF">FBF83_04770</name>
</gene>
<feature type="transmembrane region" description="Helical" evidence="1">
    <location>
        <begin position="136"/>
        <end position="152"/>
    </location>
</feature>
<feature type="transmembrane region" description="Helical" evidence="1">
    <location>
        <begin position="68"/>
        <end position="89"/>
    </location>
</feature>
<reference evidence="2 3" key="1">
    <citation type="submission" date="2019-04" db="EMBL/GenBank/DDBJ databases">
        <title>Genome sequence of Bacillus hwajinpoensis strain Y2.</title>
        <authorList>
            <person name="Fair J.L."/>
            <person name="Maclea K.S."/>
        </authorList>
    </citation>
    <scope>NUCLEOTIDE SEQUENCE [LARGE SCALE GENOMIC DNA]</scope>
    <source>
        <strain evidence="2 3">Y2</strain>
    </source>
</reference>
<feature type="transmembrane region" description="Helical" evidence="1">
    <location>
        <begin position="37"/>
        <end position="56"/>
    </location>
</feature>
<dbReference type="RefSeq" id="WP_136945965.1">
    <property type="nucleotide sequence ID" value="NZ_SWFM01000001.1"/>
</dbReference>
<keyword evidence="1" id="KW-0812">Transmembrane</keyword>
<dbReference type="EMBL" id="SWFM01000001">
    <property type="protein sequence ID" value="TKD72115.1"/>
    <property type="molecule type" value="Genomic_DNA"/>
</dbReference>
<feature type="transmembrane region" description="Helical" evidence="1">
    <location>
        <begin position="229"/>
        <end position="248"/>
    </location>
</feature>
<dbReference type="AlphaFoldDB" id="A0A4U1MN64"/>
<dbReference type="OrthoDB" id="3457556at2"/>
<dbReference type="Pfam" id="PF13536">
    <property type="entry name" value="EmrE"/>
    <property type="match status" value="1"/>
</dbReference>
<comment type="caution">
    <text evidence="2">The sequence shown here is derived from an EMBL/GenBank/DDBJ whole genome shotgun (WGS) entry which is preliminary data.</text>
</comment>
<feature type="transmembrane region" description="Helical" evidence="1">
    <location>
        <begin position="95"/>
        <end position="116"/>
    </location>
</feature>
<sequence>MKELAIGILASMFFSITFILNRSMELAGGSWMWSSSLRFLFMVPFLFLIVLGRHNLKQVIVEMRRHPFLWLWWSFVGFVLFYAPLTYAAAYGSGWLVAGTWQITIVGGIFVAPLFFHTIQTDQGVMKKRHPIQTKALYISIIILIGVMLIQLQKAKDLTLLEVTVGILPVLLAAIAYPLGNRKMMELCEDRLDTFQRVLGMTLASLPFWIIISLIAIQHVGPPTTDQLFQSLIVAVCSGVIATTLFFIATDRVRLNQSKLAAVEATQSTQVLFVVAFESLLLSSPLPGSIAWTGISLIILGIILHSFSVKKIGVKNKKEIENRKIEQNV</sequence>
<keyword evidence="1" id="KW-0472">Membrane</keyword>